<dbReference type="GeneID" id="34565274"/>
<accession>A0A1G4ATS9</accession>
<feature type="compositionally biased region" description="Basic and acidic residues" evidence="1">
    <location>
        <begin position="89"/>
        <end position="103"/>
    </location>
</feature>
<protein>
    <submittedName>
        <fullName evidence="2">Uncharacterized protein</fullName>
    </submittedName>
</protein>
<organism evidence="2 3">
    <name type="scientific">Colletotrichum orchidophilum</name>
    <dbReference type="NCBI Taxonomy" id="1209926"/>
    <lineage>
        <taxon>Eukaryota</taxon>
        <taxon>Fungi</taxon>
        <taxon>Dikarya</taxon>
        <taxon>Ascomycota</taxon>
        <taxon>Pezizomycotina</taxon>
        <taxon>Sordariomycetes</taxon>
        <taxon>Hypocreomycetidae</taxon>
        <taxon>Glomerellales</taxon>
        <taxon>Glomerellaceae</taxon>
        <taxon>Colletotrichum</taxon>
    </lineage>
</organism>
<dbReference type="EMBL" id="MJBS01000144">
    <property type="protein sequence ID" value="OHE92564.1"/>
    <property type="molecule type" value="Genomic_DNA"/>
</dbReference>
<dbReference type="Proteomes" id="UP000176998">
    <property type="component" value="Unassembled WGS sequence"/>
</dbReference>
<evidence type="ECO:0000313" key="2">
    <source>
        <dbReference type="EMBL" id="OHE92564.1"/>
    </source>
</evidence>
<keyword evidence="3" id="KW-1185">Reference proteome</keyword>
<reference evidence="2 3" key="1">
    <citation type="submission" date="2016-09" db="EMBL/GenBank/DDBJ databases">
        <authorList>
            <person name="Capua I."/>
            <person name="De Benedictis P."/>
            <person name="Joannis T."/>
            <person name="Lombin L.H."/>
            <person name="Cattoli G."/>
        </authorList>
    </citation>
    <scope>NUCLEOTIDE SEQUENCE [LARGE SCALE GENOMIC DNA]</scope>
    <source>
        <strain evidence="2 3">IMI 309357</strain>
    </source>
</reference>
<gene>
    <name evidence="2" type="ORF">CORC01_12143</name>
</gene>
<comment type="caution">
    <text evidence="2">The sequence shown here is derived from an EMBL/GenBank/DDBJ whole genome shotgun (WGS) entry which is preliminary data.</text>
</comment>
<sequence>MSQNFQRDFAWDSDYVYTPHGIAESGKQWIILDVDKNVLKSSRYDDLELNVYRVQINDDNTFVYKATHYSEIRGLTSIFPWGGRKRNKPGPESESRGHHDEQK</sequence>
<evidence type="ECO:0000313" key="3">
    <source>
        <dbReference type="Proteomes" id="UP000176998"/>
    </source>
</evidence>
<dbReference type="RefSeq" id="XP_022469733.1">
    <property type="nucleotide sequence ID" value="XM_022623764.1"/>
</dbReference>
<feature type="region of interest" description="Disordered" evidence="1">
    <location>
        <begin position="80"/>
        <end position="103"/>
    </location>
</feature>
<proteinExistence type="predicted"/>
<evidence type="ECO:0000256" key="1">
    <source>
        <dbReference type="SAM" id="MobiDB-lite"/>
    </source>
</evidence>
<dbReference type="AlphaFoldDB" id="A0A1G4ATS9"/>
<name>A0A1G4ATS9_9PEZI</name>